<accession>A0A485MI48</accession>
<protein>
    <submittedName>
        <fullName evidence="1">Atp-binding cassette sub-family a</fullName>
    </submittedName>
</protein>
<name>A0A485MI48_LYNPA</name>
<proteinExistence type="predicted"/>
<dbReference type="GO" id="GO:0005524">
    <property type="term" value="F:ATP binding"/>
    <property type="evidence" value="ECO:0007669"/>
    <property type="project" value="UniProtKB-KW"/>
</dbReference>
<dbReference type="EMBL" id="CAAGRJ010002176">
    <property type="protein sequence ID" value="VFV20099.1"/>
    <property type="molecule type" value="Genomic_DNA"/>
</dbReference>
<evidence type="ECO:0000313" key="1">
    <source>
        <dbReference type="EMBL" id="VFV20099.1"/>
    </source>
</evidence>
<dbReference type="Proteomes" id="UP000386466">
    <property type="component" value="Unassembled WGS sequence"/>
</dbReference>
<keyword evidence="2" id="KW-1185">Reference proteome</keyword>
<gene>
    <name evidence="1" type="ORF">LYPA_23C015485</name>
</gene>
<evidence type="ECO:0000313" key="2">
    <source>
        <dbReference type="Proteomes" id="UP000386466"/>
    </source>
</evidence>
<keyword evidence="1" id="KW-0547">Nucleotide-binding</keyword>
<dbReference type="AlphaFoldDB" id="A0A485MI48"/>
<sequence length="182" mass="20563">MIELFMRLKEILSQMASGTRPLLDKMSSLKQMHLPRSVPLTQAMYRSNRMNTPQGSFSTISQALCSQGITTEYLTALLPSSQRRKGNHTKDFLTYKLSKEQIASKYGIPTHTTPFCFSLYKDIINMPAGPVIWAFLKPMLLGKILYAPYTPITKAIMEKYVTISVITTATTPPHHCHCVVFM</sequence>
<keyword evidence="1" id="KW-0067">ATP-binding</keyword>
<reference evidence="1 2" key="1">
    <citation type="submission" date="2019-01" db="EMBL/GenBank/DDBJ databases">
        <authorList>
            <person name="Alioto T."/>
            <person name="Alioto T."/>
        </authorList>
    </citation>
    <scope>NUCLEOTIDE SEQUENCE [LARGE SCALE GENOMIC DNA]</scope>
</reference>
<organism evidence="1 2">
    <name type="scientific">Lynx pardinus</name>
    <name type="common">Iberian lynx</name>
    <name type="synonym">Felis pardina</name>
    <dbReference type="NCBI Taxonomy" id="191816"/>
    <lineage>
        <taxon>Eukaryota</taxon>
        <taxon>Metazoa</taxon>
        <taxon>Chordata</taxon>
        <taxon>Craniata</taxon>
        <taxon>Vertebrata</taxon>
        <taxon>Euteleostomi</taxon>
        <taxon>Mammalia</taxon>
        <taxon>Eutheria</taxon>
        <taxon>Laurasiatheria</taxon>
        <taxon>Carnivora</taxon>
        <taxon>Feliformia</taxon>
        <taxon>Felidae</taxon>
        <taxon>Felinae</taxon>
        <taxon>Lynx</taxon>
    </lineage>
</organism>